<feature type="domain" description="HMG box" evidence="4">
    <location>
        <begin position="103"/>
        <end position="171"/>
    </location>
</feature>
<dbReference type="GO" id="GO:0005634">
    <property type="term" value="C:nucleus"/>
    <property type="evidence" value="ECO:0007669"/>
    <property type="project" value="UniProtKB-UniRule"/>
</dbReference>
<dbReference type="GO" id="GO:0006357">
    <property type="term" value="P:regulation of transcription by RNA polymerase II"/>
    <property type="evidence" value="ECO:0007669"/>
    <property type="project" value="TreeGrafter"/>
</dbReference>
<feature type="domain" description="HMG box" evidence="4">
    <location>
        <begin position="4"/>
        <end position="70"/>
    </location>
</feature>
<evidence type="ECO:0000256" key="1">
    <source>
        <dbReference type="ARBA" id="ARBA00023125"/>
    </source>
</evidence>
<proteinExistence type="predicted"/>
<accession>A0A5C3QBZ6</accession>
<evidence type="ECO:0000256" key="3">
    <source>
        <dbReference type="SAM" id="MobiDB-lite"/>
    </source>
</evidence>
<dbReference type="PROSITE" id="PS50118">
    <property type="entry name" value="HMG_BOX_2"/>
    <property type="match status" value="2"/>
</dbReference>
<dbReference type="InterPro" id="IPR009071">
    <property type="entry name" value="HMG_box_dom"/>
</dbReference>
<evidence type="ECO:0000313" key="6">
    <source>
        <dbReference type="Proteomes" id="UP000305067"/>
    </source>
</evidence>
<keyword evidence="1 2" id="KW-0238">DNA-binding</keyword>
<dbReference type="Gene3D" id="1.10.30.10">
    <property type="entry name" value="High mobility group box domain"/>
    <property type="match status" value="2"/>
</dbReference>
<keyword evidence="6" id="KW-1185">Reference proteome</keyword>
<dbReference type="Proteomes" id="UP000305067">
    <property type="component" value="Unassembled WGS sequence"/>
</dbReference>
<dbReference type="GO" id="GO:0003677">
    <property type="term" value="F:DNA binding"/>
    <property type="evidence" value="ECO:0007669"/>
    <property type="project" value="UniProtKB-UniRule"/>
</dbReference>
<dbReference type="OrthoDB" id="1919336at2759"/>
<dbReference type="Pfam" id="PF09011">
    <property type="entry name" value="HMG_box_2"/>
    <property type="match status" value="1"/>
</dbReference>
<name>A0A5C3QBZ6_9AGAR</name>
<dbReference type="InterPro" id="IPR036910">
    <property type="entry name" value="HMG_box_dom_sf"/>
</dbReference>
<dbReference type="EMBL" id="ML178845">
    <property type="protein sequence ID" value="TFK97688.1"/>
    <property type="molecule type" value="Genomic_DNA"/>
</dbReference>
<dbReference type="InterPro" id="IPR050342">
    <property type="entry name" value="HMGB"/>
</dbReference>
<evidence type="ECO:0000313" key="5">
    <source>
        <dbReference type="EMBL" id="TFK97688.1"/>
    </source>
</evidence>
<sequence>MMPPRQPPSPFALFCQKTDKPKLTSLEEANKHMSDSGERWKAMSDAEKEPYMAEIRALTETYNLAKDEWWKNASATLIRAINAQRAAKKKPRLSTSYHRAQEDKKPPNQYSLFVADTIRNIVAKNDGVWVQQPLREVGERWRSMSDEDKAPWKKLADEKKAEWEARKAEKAQAVGSSSD</sequence>
<protein>
    <recommendedName>
        <fullName evidence="4">HMG box domain-containing protein</fullName>
    </recommendedName>
</protein>
<evidence type="ECO:0000256" key="2">
    <source>
        <dbReference type="PROSITE-ProRule" id="PRU00267"/>
    </source>
</evidence>
<reference evidence="5 6" key="1">
    <citation type="journal article" date="2019" name="Nat. Ecol. Evol.">
        <title>Megaphylogeny resolves global patterns of mushroom evolution.</title>
        <authorList>
            <person name="Varga T."/>
            <person name="Krizsan K."/>
            <person name="Foldi C."/>
            <person name="Dima B."/>
            <person name="Sanchez-Garcia M."/>
            <person name="Sanchez-Ramirez S."/>
            <person name="Szollosi G.J."/>
            <person name="Szarkandi J.G."/>
            <person name="Papp V."/>
            <person name="Albert L."/>
            <person name="Andreopoulos W."/>
            <person name="Angelini C."/>
            <person name="Antonin V."/>
            <person name="Barry K.W."/>
            <person name="Bougher N.L."/>
            <person name="Buchanan P."/>
            <person name="Buyck B."/>
            <person name="Bense V."/>
            <person name="Catcheside P."/>
            <person name="Chovatia M."/>
            <person name="Cooper J."/>
            <person name="Damon W."/>
            <person name="Desjardin D."/>
            <person name="Finy P."/>
            <person name="Geml J."/>
            <person name="Haridas S."/>
            <person name="Hughes K."/>
            <person name="Justo A."/>
            <person name="Karasinski D."/>
            <person name="Kautmanova I."/>
            <person name="Kiss B."/>
            <person name="Kocsube S."/>
            <person name="Kotiranta H."/>
            <person name="LaButti K.M."/>
            <person name="Lechner B.E."/>
            <person name="Liimatainen K."/>
            <person name="Lipzen A."/>
            <person name="Lukacs Z."/>
            <person name="Mihaltcheva S."/>
            <person name="Morgado L.N."/>
            <person name="Niskanen T."/>
            <person name="Noordeloos M.E."/>
            <person name="Ohm R.A."/>
            <person name="Ortiz-Santana B."/>
            <person name="Ovrebo C."/>
            <person name="Racz N."/>
            <person name="Riley R."/>
            <person name="Savchenko A."/>
            <person name="Shiryaev A."/>
            <person name="Soop K."/>
            <person name="Spirin V."/>
            <person name="Szebenyi C."/>
            <person name="Tomsovsky M."/>
            <person name="Tulloss R.E."/>
            <person name="Uehling J."/>
            <person name="Grigoriev I.V."/>
            <person name="Vagvolgyi C."/>
            <person name="Papp T."/>
            <person name="Martin F.M."/>
            <person name="Miettinen O."/>
            <person name="Hibbett D.S."/>
            <person name="Nagy L.G."/>
        </authorList>
    </citation>
    <scope>NUCLEOTIDE SEQUENCE [LARGE SCALE GENOMIC DNA]</scope>
    <source>
        <strain evidence="5 6">CBS 309.79</strain>
    </source>
</reference>
<dbReference type="SUPFAM" id="SSF47095">
    <property type="entry name" value="HMG-box"/>
    <property type="match status" value="2"/>
</dbReference>
<keyword evidence="2" id="KW-0539">Nucleus</keyword>
<organism evidence="5 6">
    <name type="scientific">Pterulicium gracile</name>
    <dbReference type="NCBI Taxonomy" id="1884261"/>
    <lineage>
        <taxon>Eukaryota</taxon>
        <taxon>Fungi</taxon>
        <taxon>Dikarya</taxon>
        <taxon>Basidiomycota</taxon>
        <taxon>Agaricomycotina</taxon>
        <taxon>Agaricomycetes</taxon>
        <taxon>Agaricomycetidae</taxon>
        <taxon>Agaricales</taxon>
        <taxon>Pleurotineae</taxon>
        <taxon>Pterulaceae</taxon>
        <taxon>Pterulicium</taxon>
    </lineage>
</organism>
<dbReference type="STRING" id="1884261.A0A5C3QBZ6"/>
<dbReference type="SMART" id="SM00398">
    <property type="entry name" value="HMG"/>
    <property type="match status" value="2"/>
</dbReference>
<evidence type="ECO:0000259" key="4">
    <source>
        <dbReference type="PROSITE" id="PS50118"/>
    </source>
</evidence>
<dbReference type="PANTHER" id="PTHR48112">
    <property type="entry name" value="HIGH MOBILITY GROUP PROTEIN DSP1"/>
    <property type="match status" value="1"/>
</dbReference>
<dbReference type="AlphaFoldDB" id="A0A5C3QBZ6"/>
<feature type="DNA-binding region" description="HMG box" evidence="2">
    <location>
        <begin position="4"/>
        <end position="70"/>
    </location>
</feature>
<gene>
    <name evidence="5" type="ORF">BDV98DRAFT_574034</name>
</gene>
<dbReference type="PANTHER" id="PTHR48112:SF22">
    <property type="entry name" value="MITOCHONDRIAL TRANSCRIPTION FACTOR A, ISOFORM B"/>
    <property type="match status" value="1"/>
</dbReference>
<feature type="region of interest" description="Disordered" evidence="3">
    <location>
        <begin position="84"/>
        <end position="105"/>
    </location>
</feature>
<feature type="DNA-binding region" description="HMG box" evidence="2">
    <location>
        <begin position="103"/>
        <end position="171"/>
    </location>
</feature>
<dbReference type="Pfam" id="PF00505">
    <property type="entry name" value="HMG_box"/>
    <property type="match status" value="1"/>
</dbReference>